<accession>A0A831XF33</accession>
<evidence type="ECO:0000313" key="2">
    <source>
        <dbReference type="EMBL" id="HEN41860.1"/>
    </source>
</evidence>
<evidence type="ECO:0000256" key="1">
    <source>
        <dbReference type="SAM" id="SignalP"/>
    </source>
</evidence>
<dbReference type="AlphaFoldDB" id="A0A831XF33"/>
<comment type="caution">
    <text evidence="2">The sequence shown here is derived from an EMBL/GenBank/DDBJ whole genome shotgun (WGS) entry which is preliminary data.</text>
</comment>
<reference evidence="2" key="1">
    <citation type="journal article" date="2020" name="mSystems">
        <title>Genome- and Community-Level Interaction Insights into Carbon Utilization and Element Cycling Functions of Hydrothermarchaeota in Hydrothermal Sediment.</title>
        <authorList>
            <person name="Zhou Z."/>
            <person name="Liu Y."/>
            <person name="Xu W."/>
            <person name="Pan J."/>
            <person name="Luo Z.H."/>
            <person name="Li M."/>
        </authorList>
    </citation>
    <scope>NUCLEOTIDE SEQUENCE [LARGE SCALE GENOMIC DNA]</scope>
    <source>
        <strain evidence="2">SpSt-349</strain>
    </source>
</reference>
<proteinExistence type="predicted"/>
<feature type="signal peptide" evidence="1">
    <location>
        <begin position="1"/>
        <end position="20"/>
    </location>
</feature>
<gene>
    <name evidence="2" type="ORF">ENQ87_05705</name>
</gene>
<dbReference type="Gene3D" id="3.40.50.10610">
    <property type="entry name" value="ABC-type transport auxiliary lipoprotein component"/>
    <property type="match status" value="1"/>
</dbReference>
<feature type="chain" id="PRO_5032947575" evidence="1">
    <location>
        <begin position="21"/>
        <end position="179"/>
    </location>
</feature>
<organism evidence="2">
    <name type="scientific">Geobacter metallireducens</name>
    <dbReference type="NCBI Taxonomy" id="28232"/>
    <lineage>
        <taxon>Bacteria</taxon>
        <taxon>Pseudomonadati</taxon>
        <taxon>Thermodesulfobacteriota</taxon>
        <taxon>Desulfuromonadia</taxon>
        <taxon>Geobacterales</taxon>
        <taxon>Geobacteraceae</taxon>
        <taxon>Geobacter</taxon>
    </lineage>
</organism>
<keyword evidence="1" id="KW-0732">Signal</keyword>
<sequence>MRKLSLVLLAGLLLSGCVTLRQGGSTASFTDSWALLPFINNTETPYAAERAEAVTAALLHAHGMQKLERTVTEKAGGDNHLGLDRGELRQKAALEAAKQKNIRYAIAGTVNEWRYKVGLDGEPVAGFTLQVIELPGEKVVWSGVAGKSGWSRDAVSAVAQQVLDSLIEDLKKAAETPTK</sequence>
<protein>
    <submittedName>
        <fullName evidence="2">Penicillin-binding protein activator LpoB</fullName>
    </submittedName>
</protein>
<dbReference type="EMBL" id="DSOV01000021">
    <property type="protein sequence ID" value="HEN41860.1"/>
    <property type="molecule type" value="Genomic_DNA"/>
</dbReference>
<name>A0A831XF33_GEOME</name>
<dbReference type="PROSITE" id="PS51257">
    <property type="entry name" value="PROKAR_LIPOPROTEIN"/>
    <property type="match status" value="1"/>
</dbReference>